<dbReference type="Proteomes" id="UP000294419">
    <property type="component" value="Chromosome"/>
</dbReference>
<dbReference type="RefSeq" id="WP_133438742.1">
    <property type="nucleotide sequence ID" value="NZ_CP037954.1"/>
</dbReference>
<dbReference type="InterPro" id="IPR013783">
    <property type="entry name" value="Ig-like_fold"/>
</dbReference>
<gene>
    <name evidence="3" type="ORF">NBC122_00372</name>
</gene>
<proteinExistence type="predicted"/>
<evidence type="ECO:0000313" key="4">
    <source>
        <dbReference type="Proteomes" id="UP000294419"/>
    </source>
</evidence>
<dbReference type="KEGG" id="csal:NBC122_00372"/>
<sequence>MKKYLLYFYRIIVLFAVLFSAAICGQISMSTTGSYQQDFNTLLSTGSGDWVDNSTLTNWYAKRSGTGTIISADVGSATAGNLYSYGSSGSTDRALGSLGSGGVAAGDFAWGVLLKNNSSFTVTDIKVSYTGKQWRNSGALAQTVSFYYKISSSPITDLQPKVITGWTAVTNLDFISPVTGGEAGPLSGNAPENKTTKSNISIPALNLPAGSYILLKWDDPDHTGSDHGLAIDDVKIEWTVNSVAQPEPTNFPINFSCGVTTHSTIPISWTDAAGTTPPDGYLIRWSSTSYADIADPQDGTAVANGANTQNVLQGTQSFTATGLLSNTPYYFKIWSYSNSGTAIDYKLVGEPKTSCATLAQPCNFSEDFSKSNAKASYTAGSFVGNNSIVWTYTEARDEGDFGINGKGIMLRTTSSKMISSSINNGISSFRCSLKKGFTGAGNRQVELFINGVSVGSSVAWDNADVQTFTINNLNIAGSVTIEIRNSKNEQVVIDDLSWTCFTGTPKPRISIQGNGVTITDGDTSPSAVDGTDFGAAILSGTEVEKTFTLLNVGSANLVLDDPAVVLLHGSKGFTVSAQPAVNPLSGFSNQILKIRFNNAVPGTYTETVMIGSNDADTPVYSFDVKATVSQPAITTDKTTLSGFSYPFGQGPSATQNFVVNGVNLGEDITAEASSNWEISTNQTYDGSNAPPFSTLVLFKSSAGAVTNKTIHVRLKDGLEIGSYAGTVRLTSSNAATKVVALSGQVAAGISDMKVTGNGSSIANGSMSPSGLNNTLFASQNLGDSQTKAFEIKNLGGYPLTIGAITLSGPDASSFSVLNGPAAGTVLNQNGTATFEIKFAPTAVGTKNATLSIANNDPKDHPYVFAVRGAATYCSSVGEIIIARQNFEMVPASPVMNYTLTHFGTIAPGPNTGFSSGNSGSNSFPKANNLYSEGARGYRIQGGDPLSETPSGVVFTFDEVDTSIYDHINLSFKVAGFSLGSTGNGMDDLDASNTSTTIHGDKLDYVLVEVSPDGGATWYPQAKVVSGEMNLAWSFGSAGTATGTRAYAADDHLTYFSSTAKNRYSAISITGLPAVAKLKLRISAQDNALNESWILDDVRITSTGLVPKIWNGAWFPSAPQTSDKAIIQADYNTADFGGFKVCQCEIGNKATLTVAAGTEVKISDFMVNDGSVIVQAKGNLIQVNESDTNSGAGNFKAEQLITLSAGRQQYNYLHSPAEGFNMKDLYKNARDEHQLPVTAPFVLYHNEGTNTFLNSSGAYIKGRALAVKEPAIGFAPAHITAVFEGKPANGTFIYTLVNSNPANMQRGYNLIGNPYSSNMDLVQFYQNNAASGKLSSTFYFWDHNANLQTTQFGDSYGGQAYAQFNAATPAGVGTPVKASGDKGTSVLKIPSRYVSVAQGFMAKLTAVSSQNIIFSNSTRSSGSSQAYFGKGTGENSEKAVDRFWLNMISPQNIASNIAVVYFEKGVDGFTNEDSHSMGGSDALFSWVEGEKLSVNGRSSFRNTDVVALGTAHFAAGNYTIALDKAEGVFEDGQNIYLKDRKTGTVTSLSQDSYTFAADAGETTGRFEIVYQPEIILVTDHKIKEGILVYQDAGDFVIKAQTTKITQVEVYDAIGRLVCKIQAENTRVVIPGHYFVQGIYVLKIHQKEQLTIRKIIR</sequence>
<dbReference type="SUPFAM" id="SSF49265">
    <property type="entry name" value="Fibronectin type III"/>
    <property type="match status" value="1"/>
</dbReference>
<name>A0A4P6ZCJ7_9FLAO</name>
<dbReference type="Gene3D" id="2.60.40.10">
    <property type="entry name" value="Immunoglobulins"/>
    <property type="match status" value="3"/>
</dbReference>
<evidence type="ECO:0000313" key="3">
    <source>
        <dbReference type="EMBL" id="QBO57221.1"/>
    </source>
</evidence>
<dbReference type="InterPro" id="IPR026444">
    <property type="entry name" value="Secre_tail"/>
</dbReference>
<keyword evidence="4" id="KW-1185">Reference proteome</keyword>
<dbReference type="NCBIfam" id="NF012200">
    <property type="entry name" value="choice_anch_D"/>
    <property type="match status" value="2"/>
</dbReference>
<dbReference type="OrthoDB" id="906679at2"/>
<dbReference type="CDD" id="cd00063">
    <property type="entry name" value="FN3"/>
    <property type="match status" value="1"/>
</dbReference>
<evidence type="ECO:0000259" key="2">
    <source>
        <dbReference type="PROSITE" id="PS50853"/>
    </source>
</evidence>
<evidence type="ECO:0000256" key="1">
    <source>
        <dbReference type="ARBA" id="ARBA00022729"/>
    </source>
</evidence>
<protein>
    <recommendedName>
        <fullName evidence="2">Fibronectin type-III domain-containing protein</fullName>
    </recommendedName>
</protein>
<dbReference type="InterPro" id="IPR003961">
    <property type="entry name" value="FN3_dom"/>
</dbReference>
<dbReference type="PROSITE" id="PS50853">
    <property type="entry name" value="FN3"/>
    <property type="match status" value="1"/>
</dbReference>
<reference evidence="3 4" key="1">
    <citation type="submission" date="2019-03" db="EMBL/GenBank/DDBJ databases">
        <authorList>
            <person name="Kim H."/>
            <person name="Yu S.-M."/>
        </authorList>
    </citation>
    <scope>NUCLEOTIDE SEQUENCE [LARGE SCALE GENOMIC DNA]</scope>
    <source>
        <strain evidence="3 4">NBC122</strain>
    </source>
</reference>
<organism evidence="3 4">
    <name type="scientific">Chryseobacterium salivictor</name>
    <dbReference type="NCBI Taxonomy" id="2547600"/>
    <lineage>
        <taxon>Bacteria</taxon>
        <taxon>Pseudomonadati</taxon>
        <taxon>Bacteroidota</taxon>
        <taxon>Flavobacteriia</taxon>
        <taxon>Flavobacteriales</taxon>
        <taxon>Weeksellaceae</taxon>
        <taxon>Chryseobacterium group</taxon>
        <taxon>Chryseobacterium</taxon>
    </lineage>
</organism>
<dbReference type="EMBL" id="CP037954">
    <property type="protein sequence ID" value="QBO57221.1"/>
    <property type="molecule type" value="Genomic_DNA"/>
</dbReference>
<accession>A0A4P6ZCJ7</accession>
<dbReference type="InterPro" id="IPR036116">
    <property type="entry name" value="FN3_sf"/>
</dbReference>
<dbReference type="NCBIfam" id="TIGR04183">
    <property type="entry name" value="Por_Secre_tail"/>
    <property type="match status" value="1"/>
</dbReference>
<feature type="domain" description="Fibronectin type-III" evidence="2">
    <location>
        <begin position="251"/>
        <end position="362"/>
    </location>
</feature>
<keyword evidence="1" id="KW-0732">Signal</keyword>